<keyword evidence="1" id="KW-0732">Signal</keyword>
<comment type="caution">
    <text evidence="3">The sequence shown here is derived from an EMBL/GenBank/DDBJ whole genome shotgun (WGS) entry which is preliminary data.</text>
</comment>
<dbReference type="EMBL" id="LUEZ02000021">
    <property type="protein sequence ID" value="RDB27034.1"/>
    <property type="molecule type" value="Genomic_DNA"/>
</dbReference>
<evidence type="ECO:0000256" key="1">
    <source>
        <dbReference type="SAM" id="SignalP"/>
    </source>
</evidence>
<dbReference type="AlphaFoldDB" id="A0A369K5G9"/>
<dbReference type="Proteomes" id="UP000076154">
    <property type="component" value="Unassembled WGS sequence"/>
</dbReference>
<proteinExistence type="predicted"/>
<dbReference type="Pfam" id="PF18885">
    <property type="entry name" value="DUF5648"/>
    <property type="match status" value="1"/>
</dbReference>
<feature type="domain" description="DUF5648" evidence="2">
    <location>
        <begin position="52"/>
        <end position="187"/>
    </location>
</feature>
<name>A0A369K5G9_HYPMA</name>
<dbReference type="InterPro" id="IPR043708">
    <property type="entry name" value="DUF5648"/>
</dbReference>
<sequence>MKFTLFLCSIVFSAGISSATAIYDGKDIVRIREESQPTHFCNPKRRREAVSLLRALNPETIDHFMTTDRSEWREAIDKRGYKEEAPQGFVFDEEEPDTVPLYRLYNEDDHDHFYTTSRKERSKAVQELGFSFEGITGYIYESEICGSIPLYRMYNAKATDHFYTSSKEERDSAAQAGWDPEGIEGYVFPA</sequence>
<dbReference type="InParanoid" id="A0A369K5G9"/>
<gene>
    <name evidence="3" type="ORF">Hypma_005105</name>
</gene>
<accession>A0A369K5G9</accession>
<keyword evidence="4" id="KW-1185">Reference proteome</keyword>
<evidence type="ECO:0000259" key="2">
    <source>
        <dbReference type="Pfam" id="PF18885"/>
    </source>
</evidence>
<reference evidence="3" key="1">
    <citation type="submission" date="2018-04" db="EMBL/GenBank/DDBJ databases">
        <title>Whole genome sequencing of Hypsizygus marmoreus.</title>
        <authorList>
            <person name="Choi I.-G."/>
            <person name="Min B."/>
            <person name="Kim J.-G."/>
            <person name="Kim S."/>
            <person name="Oh Y.-L."/>
            <person name="Kong W.-S."/>
            <person name="Park H."/>
            <person name="Jeong J."/>
            <person name="Song E.-S."/>
        </authorList>
    </citation>
    <scope>NUCLEOTIDE SEQUENCE [LARGE SCALE GENOMIC DNA]</scope>
    <source>
        <strain evidence="3">51987-8</strain>
    </source>
</reference>
<feature type="chain" id="PRO_5016768990" description="DUF5648 domain-containing protein" evidence="1">
    <location>
        <begin position="22"/>
        <end position="190"/>
    </location>
</feature>
<feature type="signal peptide" evidence="1">
    <location>
        <begin position="1"/>
        <end position="21"/>
    </location>
</feature>
<protein>
    <recommendedName>
        <fullName evidence="2">DUF5648 domain-containing protein</fullName>
    </recommendedName>
</protein>
<evidence type="ECO:0000313" key="4">
    <source>
        <dbReference type="Proteomes" id="UP000076154"/>
    </source>
</evidence>
<organism evidence="3 4">
    <name type="scientific">Hypsizygus marmoreus</name>
    <name type="common">White beech mushroom</name>
    <name type="synonym">Agaricus marmoreus</name>
    <dbReference type="NCBI Taxonomy" id="39966"/>
    <lineage>
        <taxon>Eukaryota</taxon>
        <taxon>Fungi</taxon>
        <taxon>Dikarya</taxon>
        <taxon>Basidiomycota</taxon>
        <taxon>Agaricomycotina</taxon>
        <taxon>Agaricomycetes</taxon>
        <taxon>Agaricomycetidae</taxon>
        <taxon>Agaricales</taxon>
        <taxon>Tricholomatineae</taxon>
        <taxon>Lyophyllaceae</taxon>
        <taxon>Hypsizygus</taxon>
    </lineage>
</organism>
<evidence type="ECO:0000313" key="3">
    <source>
        <dbReference type="EMBL" id="RDB27034.1"/>
    </source>
</evidence>
<dbReference type="OrthoDB" id="9971254at2759"/>